<comment type="caution">
    <text evidence="3">The sequence shown here is derived from an EMBL/GenBank/DDBJ whole genome shotgun (WGS) entry which is preliminary data.</text>
</comment>
<organism evidence="3 4">
    <name type="scientific">Rotaria magnacalcarata</name>
    <dbReference type="NCBI Taxonomy" id="392030"/>
    <lineage>
        <taxon>Eukaryota</taxon>
        <taxon>Metazoa</taxon>
        <taxon>Spiralia</taxon>
        <taxon>Gnathifera</taxon>
        <taxon>Rotifera</taxon>
        <taxon>Eurotatoria</taxon>
        <taxon>Bdelloidea</taxon>
        <taxon>Philodinida</taxon>
        <taxon>Philodinidae</taxon>
        <taxon>Rotaria</taxon>
    </lineage>
</organism>
<evidence type="ECO:0000313" key="3">
    <source>
        <dbReference type="EMBL" id="CAF4345246.1"/>
    </source>
</evidence>
<evidence type="ECO:0000313" key="4">
    <source>
        <dbReference type="Proteomes" id="UP000681967"/>
    </source>
</evidence>
<feature type="non-terminal residue" evidence="3">
    <location>
        <position position="161"/>
    </location>
</feature>
<protein>
    <submittedName>
        <fullName evidence="3">Uncharacterized protein</fullName>
    </submittedName>
</protein>
<name>A0A8S2UZA2_9BILA</name>
<dbReference type="Gene3D" id="1.20.1270.60">
    <property type="entry name" value="Arfaptin homology (AH) domain/BAR domain"/>
    <property type="match status" value="1"/>
</dbReference>
<feature type="compositionally biased region" description="Polar residues" evidence="2">
    <location>
        <begin position="113"/>
        <end position="123"/>
    </location>
</feature>
<dbReference type="AlphaFoldDB" id="A0A8S2UZA2"/>
<dbReference type="InterPro" id="IPR027267">
    <property type="entry name" value="AH/BAR_dom_sf"/>
</dbReference>
<evidence type="ECO:0000256" key="1">
    <source>
        <dbReference type="SAM" id="Coils"/>
    </source>
</evidence>
<feature type="compositionally biased region" description="Low complexity" evidence="2">
    <location>
        <begin position="103"/>
        <end position="112"/>
    </location>
</feature>
<dbReference type="Proteomes" id="UP000681967">
    <property type="component" value="Unassembled WGS sequence"/>
</dbReference>
<feature type="region of interest" description="Disordered" evidence="2">
    <location>
        <begin position="100"/>
        <end position="123"/>
    </location>
</feature>
<dbReference type="EMBL" id="CAJOBH010044166">
    <property type="protein sequence ID" value="CAF4345246.1"/>
    <property type="molecule type" value="Genomic_DNA"/>
</dbReference>
<reference evidence="3" key="1">
    <citation type="submission" date="2021-02" db="EMBL/GenBank/DDBJ databases">
        <authorList>
            <person name="Nowell W R."/>
        </authorList>
    </citation>
    <scope>NUCLEOTIDE SEQUENCE</scope>
</reference>
<keyword evidence="1" id="KW-0175">Coiled coil</keyword>
<dbReference type="SUPFAM" id="SSF103657">
    <property type="entry name" value="BAR/IMD domain-like"/>
    <property type="match status" value="1"/>
</dbReference>
<proteinExistence type="predicted"/>
<accession>A0A8S2UZA2</accession>
<gene>
    <name evidence="3" type="ORF">BYL167_LOCUS29270</name>
</gene>
<evidence type="ECO:0000256" key="2">
    <source>
        <dbReference type="SAM" id="MobiDB-lite"/>
    </source>
</evidence>
<feature type="coiled-coil region" evidence="1">
    <location>
        <begin position="129"/>
        <end position="156"/>
    </location>
</feature>
<sequence length="161" mass="18665">MVHWSEYFWGEGNRGLEIFSNNVKNGAIAIEEFQRFLNERKKSRTIESYNVSQRIVKIYLVYNHNYTKLNIWAHLNTALHIVNKAKEQCHSIGSDYERAKRANSNVSNNSSSTAAQENSSPSLAQSAMNSLSLKQLERLEKKYRLAQDDYKSTVDKYNLIR</sequence>